<sequence>MSEVIPKGDGVCVVSEVTSKENNWTRDNTSDNNLKSEWPEIWTAVMWDGPPNEQWKPDTYVFKWLRNRRSANDTQIKTVKEKPPPVHPTKIRTLISPSSAVELNMTSALANYAAEAGIPN</sequence>
<accession>A0A7R9J2W6</accession>
<protein>
    <submittedName>
        <fullName evidence="1">(California timema) hypothetical protein</fullName>
    </submittedName>
</protein>
<evidence type="ECO:0000313" key="1">
    <source>
        <dbReference type="EMBL" id="CAD7571587.1"/>
    </source>
</evidence>
<dbReference type="EMBL" id="OE180590">
    <property type="protein sequence ID" value="CAD7571587.1"/>
    <property type="molecule type" value="Genomic_DNA"/>
</dbReference>
<proteinExistence type="predicted"/>
<name>A0A7R9J2W6_TIMCA</name>
<organism evidence="1">
    <name type="scientific">Timema californicum</name>
    <name type="common">California timema</name>
    <name type="synonym">Walking stick</name>
    <dbReference type="NCBI Taxonomy" id="61474"/>
    <lineage>
        <taxon>Eukaryota</taxon>
        <taxon>Metazoa</taxon>
        <taxon>Ecdysozoa</taxon>
        <taxon>Arthropoda</taxon>
        <taxon>Hexapoda</taxon>
        <taxon>Insecta</taxon>
        <taxon>Pterygota</taxon>
        <taxon>Neoptera</taxon>
        <taxon>Polyneoptera</taxon>
        <taxon>Phasmatodea</taxon>
        <taxon>Timematodea</taxon>
        <taxon>Timematoidea</taxon>
        <taxon>Timematidae</taxon>
        <taxon>Timema</taxon>
    </lineage>
</organism>
<gene>
    <name evidence="1" type="ORF">TCMB3V08_LOCUS4257</name>
</gene>
<dbReference type="AlphaFoldDB" id="A0A7R9J2W6"/>
<reference evidence="1" key="1">
    <citation type="submission" date="2020-11" db="EMBL/GenBank/DDBJ databases">
        <authorList>
            <person name="Tran Van P."/>
        </authorList>
    </citation>
    <scope>NUCLEOTIDE SEQUENCE</scope>
</reference>